<protein>
    <submittedName>
        <fullName evidence="2">Uncharacterized protein</fullName>
    </submittedName>
</protein>
<dbReference type="EMBL" id="JAHYIQ010000030">
    <property type="protein sequence ID" value="KAK1120623.1"/>
    <property type="molecule type" value="Genomic_DNA"/>
</dbReference>
<accession>A0AA40KHK4</accession>
<evidence type="ECO:0000313" key="2">
    <source>
        <dbReference type="EMBL" id="KAK1120623.1"/>
    </source>
</evidence>
<gene>
    <name evidence="2" type="ORF">K0M31_012230</name>
</gene>
<keyword evidence="3" id="KW-1185">Reference proteome</keyword>
<reference evidence="2" key="1">
    <citation type="submission" date="2021-10" db="EMBL/GenBank/DDBJ databases">
        <title>Melipona bicolor Genome sequencing and assembly.</title>
        <authorList>
            <person name="Araujo N.S."/>
            <person name="Arias M.C."/>
        </authorList>
    </citation>
    <scope>NUCLEOTIDE SEQUENCE</scope>
    <source>
        <strain evidence="2">USP_2M_L1-L4_2017</strain>
        <tissue evidence="2">Whole body</tissue>
    </source>
</reference>
<dbReference type="AlphaFoldDB" id="A0AA40KHK4"/>
<proteinExistence type="predicted"/>
<organism evidence="2 3">
    <name type="scientific">Melipona bicolor</name>
    <dbReference type="NCBI Taxonomy" id="60889"/>
    <lineage>
        <taxon>Eukaryota</taxon>
        <taxon>Metazoa</taxon>
        <taxon>Ecdysozoa</taxon>
        <taxon>Arthropoda</taxon>
        <taxon>Hexapoda</taxon>
        <taxon>Insecta</taxon>
        <taxon>Pterygota</taxon>
        <taxon>Neoptera</taxon>
        <taxon>Endopterygota</taxon>
        <taxon>Hymenoptera</taxon>
        <taxon>Apocrita</taxon>
        <taxon>Aculeata</taxon>
        <taxon>Apoidea</taxon>
        <taxon>Anthophila</taxon>
        <taxon>Apidae</taxon>
        <taxon>Melipona</taxon>
    </lineage>
</organism>
<comment type="caution">
    <text evidence="2">The sequence shown here is derived from an EMBL/GenBank/DDBJ whole genome shotgun (WGS) entry which is preliminary data.</text>
</comment>
<feature type="region of interest" description="Disordered" evidence="1">
    <location>
        <begin position="41"/>
        <end position="66"/>
    </location>
</feature>
<dbReference type="Proteomes" id="UP001177670">
    <property type="component" value="Unassembled WGS sequence"/>
</dbReference>
<sequence length="109" mass="12357">MAVRMKRLAGEQRLASCGYLFNQSFRDVRAVSVEVFGNATKGAISPEEKPSNWGQNSKEGKYRDGGQWKLKEDGVQWKKGLAQKQPGIMNDRIEAHNKEEPTKRIFTES</sequence>
<evidence type="ECO:0000256" key="1">
    <source>
        <dbReference type="SAM" id="MobiDB-lite"/>
    </source>
</evidence>
<name>A0AA40KHK4_9HYME</name>
<evidence type="ECO:0000313" key="3">
    <source>
        <dbReference type="Proteomes" id="UP001177670"/>
    </source>
</evidence>